<keyword evidence="2" id="KW-1185">Reference proteome</keyword>
<dbReference type="InterPro" id="IPR018246">
    <property type="entry name" value="AP_endonuc_F2_Zn_BS"/>
</dbReference>
<dbReference type="Gene3D" id="3.20.20.150">
    <property type="entry name" value="Divalent-metal-dependent TIM barrel enzymes"/>
    <property type="match status" value="1"/>
</dbReference>
<dbReference type="GO" id="GO:0008270">
    <property type="term" value="F:zinc ion binding"/>
    <property type="evidence" value="ECO:0007669"/>
    <property type="project" value="InterPro"/>
</dbReference>
<evidence type="ECO:0000313" key="1">
    <source>
        <dbReference type="EMBL" id="KAA5830723.1"/>
    </source>
</evidence>
<evidence type="ECO:0000313" key="2">
    <source>
        <dbReference type="Proteomes" id="UP000323946"/>
    </source>
</evidence>
<dbReference type="OrthoDB" id="9785907at2"/>
<dbReference type="RefSeq" id="WP_150068821.1">
    <property type="nucleotide sequence ID" value="NZ_VWPH01000010.1"/>
</dbReference>
<dbReference type="InterPro" id="IPR036237">
    <property type="entry name" value="Xyl_isomerase-like_sf"/>
</dbReference>
<gene>
    <name evidence="1" type="ORF">F1721_22485</name>
</gene>
<sequence>MLSYCTNVHPAEDLRGVLAQFDRYAVPVRERLGADRLGLGLWLAADLARELAEDPAAVKSLRAELLARGLSVLSLNAFPHRGFHDEVVKHSVYRPTWAEPARLRYTEDCAVVLSGLLDDDVEFGSISTLPLGWRTGWTAVDDDRATAAFEDAQEFLADLRDRTGRPIRLAVEPEPGCVLDELPDTTRWLRARVDPDLVGLCLDTCHLAVGFAEPERAVSGIAEAGLRVFKVQISAALHVADPADPAAGAALAEFAEARYLHQVRELGADRVRFADDLPAPDLPRRGPWRVHVHVPLHLVPEGPLATTTEVTRRALAEVDRVFPDRPPHREVETYTWSVLPNRHRQDLVRGIAAELSWVRDNALAMHIGGAR</sequence>
<dbReference type="PROSITE" id="PS00730">
    <property type="entry name" value="AP_NUCLEASE_F2_2"/>
    <property type="match status" value="1"/>
</dbReference>
<organism evidence="1 2">
    <name type="scientific">Saccharopolyspora hirsuta</name>
    <dbReference type="NCBI Taxonomy" id="1837"/>
    <lineage>
        <taxon>Bacteria</taxon>
        <taxon>Bacillati</taxon>
        <taxon>Actinomycetota</taxon>
        <taxon>Actinomycetes</taxon>
        <taxon>Pseudonocardiales</taxon>
        <taxon>Pseudonocardiaceae</taxon>
        <taxon>Saccharopolyspora</taxon>
    </lineage>
</organism>
<dbReference type="EMBL" id="VWPH01000010">
    <property type="protein sequence ID" value="KAA5830723.1"/>
    <property type="molecule type" value="Genomic_DNA"/>
</dbReference>
<comment type="caution">
    <text evidence="1">The sequence shown here is derived from an EMBL/GenBank/DDBJ whole genome shotgun (WGS) entry which is preliminary data.</text>
</comment>
<name>A0A5M7BN22_SACHI</name>
<reference evidence="1 2" key="1">
    <citation type="submission" date="2019-09" db="EMBL/GenBank/DDBJ databases">
        <title>Draft genome sequence of the thermophilic Saccharopolyspora hirsuta VKM Ac-666T.</title>
        <authorList>
            <person name="Lobastova T.G."/>
            <person name="Fokina V."/>
            <person name="Bragin E.Y."/>
            <person name="Shtratnikova V.Y."/>
            <person name="Starodumova I.P."/>
            <person name="Tarlachkov S.V."/>
            <person name="Donova M.V."/>
        </authorList>
    </citation>
    <scope>NUCLEOTIDE SEQUENCE [LARGE SCALE GENOMIC DNA]</scope>
    <source>
        <strain evidence="1 2">VKM Ac-666</strain>
    </source>
</reference>
<dbReference type="Proteomes" id="UP000323946">
    <property type="component" value="Unassembled WGS sequence"/>
</dbReference>
<proteinExistence type="predicted"/>
<protein>
    <submittedName>
        <fullName evidence="1">TIM barrel protein</fullName>
    </submittedName>
</protein>
<dbReference type="NCBIfam" id="NF035939">
    <property type="entry name" value="TIM_EboE"/>
    <property type="match status" value="1"/>
</dbReference>
<dbReference type="SUPFAM" id="SSF51658">
    <property type="entry name" value="Xylose isomerase-like"/>
    <property type="match status" value="1"/>
</dbReference>
<dbReference type="AlphaFoldDB" id="A0A5M7BN22"/>
<accession>A0A5M7BN22</accession>